<reference evidence="1 2" key="1">
    <citation type="submission" date="2024-09" db="EMBL/GenBank/DDBJ databases">
        <authorList>
            <person name="Sun Q."/>
            <person name="Mori K."/>
        </authorList>
    </citation>
    <scope>NUCLEOTIDE SEQUENCE [LARGE SCALE GENOMIC DNA]</scope>
    <source>
        <strain evidence="1 2">CECT 7955</strain>
    </source>
</reference>
<evidence type="ECO:0000313" key="1">
    <source>
        <dbReference type="EMBL" id="MFB9095683.1"/>
    </source>
</evidence>
<dbReference type="SUPFAM" id="SSF54593">
    <property type="entry name" value="Glyoxalase/Bleomycin resistance protein/Dihydroxybiphenyl dioxygenase"/>
    <property type="match status" value="1"/>
</dbReference>
<dbReference type="RefSeq" id="WP_379677417.1">
    <property type="nucleotide sequence ID" value="NZ_CBCSGE010000004.1"/>
</dbReference>
<accession>A0ABV5GJY9</accession>
<dbReference type="InterPro" id="IPR029068">
    <property type="entry name" value="Glyas_Bleomycin-R_OHBP_Dase"/>
</dbReference>
<evidence type="ECO:0000313" key="2">
    <source>
        <dbReference type="Proteomes" id="UP001589607"/>
    </source>
</evidence>
<keyword evidence="2" id="KW-1185">Reference proteome</keyword>
<organism evidence="1 2">
    <name type="scientific">Flavobacterium jumunjinense</name>
    <dbReference type="NCBI Taxonomy" id="998845"/>
    <lineage>
        <taxon>Bacteria</taxon>
        <taxon>Pseudomonadati</taxon>
        <taxon>Bacteroidota</taxon>
        <taxon>Flavobacteriia</taxon>
        <taxon>Flavobacteriales</taxon>
        <taxon>Flavobacteriaceae</taxon>
        <taxon>Flavobacterium</taxon>
    </lineage>
</organism>
<comment type="caution">
    <text evidence="1">The sequence shown here is derived from an EMBL/GenBank/DDBJ whole genome shotgun (WGS) entry which is preliminary data.</text>
</comment>
<dbReference type="Proteomes" id="UP001589607">
    <property type="component" value="Unassembled WGS sequence"/>
</dbReference>
<protein>
    <submittedName>
        <fullName evidence="1">VOC family protein</fullName>
    </submittedName>
</protein>
<dbReference type="Gene3D" id="3.10.180.10">
    <property type="entry name" value="2,3-Dihydroxybiphenyl 1,2-Dioxygenase, domain 1"/>
    <property type="match status" value="1"/>
</dbReference>
<gene>
    <name evidence="1" type="ORF">ACFFVF_04095</name>
</gene>
<proteinExistence type="predicted"/>
<dbReference type="EMBL" id="JBHMEY010000009">
    <property type="protein sequence ID" value="MFB9095683.1"/>
    <property type="molecule type" value="Genomic_DNA"/>
</dbReference>
<sequence>MIKTNAIAIIKQQYEALGIVFDYHNHNNGPFHYAATLDGLVFEIYPLPNNTTQPDTTLRLGFEVPHLEETLQKLALSHWKIIKEIALTSYGKTVIIEDYDGRKVELKQQ</sequence>
<name>A0ABV5GJY9_9FLAO</name>